<reference evidence="2" key="2">
    <citation type="journal article" date="2015" name="Fish Shellfish Immunol.">
        <title>Early steps in the European eel (Anguilla anguilla)-Vibrio vulnificus interaction in the gills: Role of the RtxA13 toxin.</title>
        <authorList>
            <person name="Callol A."/>
            <person name="Pajuelo D."/>
            <person name="Ebbesson L."/>
            <person name="Teles M."/>
            <person name="MacKenzie S."/>
            <person name="Amaro C."/>
        </authorList>
    </citation>
    <scope>NUCLEOTIDE SEQUENCE</scope>
</reference>
<feature type="chain" id="PRO_5002433899" evidence="1">
    <location>
        <begin position="24"/>
        <end position="36"/>
    </location>
</feature>
<accession>A0A0E9VE73</accession>
<proteinExistence type="predicted"/>
<keyword evidence="1" id="KW-0732">Signal</keyword>
<feature type="signal peptide" evidence="1">
    <location>
        <begin position="1"/>
        <end position="23"/>
    </location>
</feature>
<evidence type="ECO:0000256" key="1">
    <source>
        <dbReference type="SAM" id="SignalP"/>
    </source>
</evidence>
<dbReference type="EMBL" id="GBXM01032220">
    <property type="protein sequence ID" value="JAH76357.1"/>
    <property type="molecule type" value="Transcribed_RNA"/>
</dbReference>
<reference evidence="2" key="1">
    <citation type="submission" date="2014-11" db="EMBL/GenBank/DDBJ databases">
        <authorList>
            <person name="Amaro Gonzalez C."/>
        </authorList>
    </citation>
    <scope>NUCLEOTIDE SEQUENCE</scope>
</reference>
<evidence type="ECO:0000313" key="2">
    <source>
        <dbReference type="EMBL" id="JAH76357.1"/>
    </source>
</evidence>
<organism evidence="2">
    <name type="scientific">Anguilla anguilla</name>
    <name type="common">European freshwater eel</name>
    <name type="synonym">Muraena anguilla</name>
    <dbReference type="NCBI Taxonomy" id="7936"/>
    <lineage>
        <taxon>Eukaryota</taxon>
        <taxon>Metazoa</taxon>
        <taxon>Chordata</taxon>
        <taxon>Craniata</taxon>
        <taxon>Vertebrata</taxon>
        <taxon>Euteleostomi</taxon>
        <taxon>Actinopterygii</taxon>
        <taxon>Neopterygii</taxon>
        <taxon>Teleostei</taxon>
        <taxon>Anguilliformes</taxon>
        <taxon>Anguillidae</taxon>
        <taxon>Anguilla</taxon>
    </lineage>
</organism>
<sequence>MTTFTKLFHCLTVLFFLLCDCRSSLHQDRILLSIII</sequence>
<dbReference type="AlphaFoldDB" id="A0A0E9VE73"/>
<name>A0A0E9VE73_ANGAN</name>
<protein>
    <submittedName>
        <fullName evidence="2">Uncharacterized protein</fullName>
    </submittedName>
</protein>